<dbReference type="RefSeq" id="WP_284329096.1">
    <property type="nucleotide sequence ID" value="NZ_BSUN01000001.1"/>
</dbReference>
<organism evidence="1 2">
    <name type="scientific">Demequina litorisediminis</name>
    <dbReference type="NCBI Taxonomy" id="1849022"/>
    <lineage>
        <taxon>Bacteria</taxon>
        <taxon>Bacillati</taxon>
        <taxon>Actinomycetota</taxon>
        <taxon>Actinomycetes</taxon>
        <taxon>Micrococcales</taxon>
        <taxon>Demequinaceae</taxon>
        <taxon>Demequina</taxon>
    </lineage>
</organism>
<comment type="caution">
    <text evidence="1">The sequence shown here is derived from an EMBL/GenBank/DDBJ whole genome shotgun (WGS) entry which is preliminary data.</text>
</comment>
<protein>
    <submittedName>
        <fullName evidence="1">Uncharacterized protein</fullName>
    </submittedName>
</protein>
<dbReference type="EMBL" id="BSUN01000001">
    <property type="protein sequence ID" value="GMA37384.1"/>
    <property type="molecule type" value="Genomic_DNA"/>
</dbReference>
<name>A0ABQ6II26_9MICO</name>
<evidence type="ECO:0000313" key="1">
    <source>
        <dbReference type="EMBL" id="GMA37384.1"/>
    </source>
</evidence>
<proteinExistence type="predicted"/>
<keyword evidence="2" id="KW-1185">Reference proteome</keyword>
<gene>
    <name evidence="1" type="ORF">GCM10025876_35880</name>
</gene>
<accession>A0ABQ6II26</accession>
<dbReference type="InterPro" id="IPR029033">
    <property type="entry name" value="His_PPase_superfam"/>
</dbReference>
<reference evidence="2" key="1">
    <citation type="journal article" date="2019" name="Int. J. Syst. Evol. Microbiol.">
        <title>The Global Catalogue of Microorganisms (GCM) 10K type strain sequencing project: providing services to taxonomists for standard genome sequencing and annotation.</title>
        <authorList>
            <consortium name="The Broad Institute Genomics Platform"/>
            <consortium name="The Broad Institute Genome Sequencing Center for Infectious Disease"/>
            <person name="Wu L."/>
            <person name="Ma J."/>
        </authorList>
    </citation>
    <scope>NUCLEOTIDE SEQUENCE [LARGE SCALE GENOMIC DNA]</scope>
    <source>
        <strain evidence="2">NBRC 112299</strain>
    </source>
</reference>
<sequence>MRLEDVETAVMVGHEPTSSAAAAYLAGTGSDTPALKFIAHGLRTATAAVLTFEGSWADLASNSAVLTMVVSGRDV</sequence>
<evidence type="ECO:0000313" key="2">
    <source>
        <dbReference type="Proteomes" id="UP001157125"/>
    </source>
</evidence>
<dbReference type="Proteomes" id="UP001157125">
    <property type="component" value="Unassembled WGS sequence"/>
</dbReference>
<dbReference type="Gene3D" id="3.40.50.1240">
    <property type="entry name" value="Phosphoglycerate mutase-like"/>
    <property type="match status" value="1"/>
</dbReference>